<gene>
    <name evidence="1" type="ORF">IV203_015350</name>
</gene>
<evidence type="ECO:0000313" key="1">
    <source>
        <dbReference type="EMBL" id="KAG7358761.1"/>
    </source>
</evidence>
<sequence length="124" mass="13711">MGNKVTTLPLHSTHDSSVATNFEESSTGCDEVNLETEREVASLFTNGSAIFLALEEEKCVKPKMKKRRKLLFITPANKASRWLCHPPCPFGIESMLSILILIARGSTSVLEGDAGRRIKYTKTI</sequence>
<evidence type="ECO:0000313" key="2">
    <source>
        <dbReference type="Proteomes" id="UP000693970"/>
    </source>
</evidence>
<dbReference type="Proteomes" id="UP000693970">
    <property type="component" value="Unassembled WGS sequence"/>
</dbReference>
<dbReference type="EMBL" id="JAGRRH010000014">
    <property type="protein sequence ID" value="KAG7358761.1"/>
    <property type="molecule type" value="Genomic_DNA"/>
</dbReference>
<reference evidence="1" key="2">
    <citation type="submission" date="2021-04" db="EMBL/GenBank/DDBJ databases">
        <authorList>
            <person name="Podell S."/>
        </authorList>
    </citation>
    <scope>NUCLEOTIDE SEQUENCE</scope>
    <source>
        <strain evidence="1">Hildebrandi</strain>
    </source>
</reference>
<protein>
    <submittedName>
        <fullName evidence="1">Uncharacterized protein</fullName>
    </submittedName>
</protein>
<accession>A0A9K3LCH5</accession>
<dbReference type="AlphaFoldDB" id="A0A9K3LCH5"/>
<comment type="caution">
    <text evidence="1">The sequence shown here is derived from an EMBL/GenBank/DDBJ whole genome shotgun (WGS) entry which is preliminary data.</text>
</comment>
<reference evidence="1" key="1">
    <citation type="journal article" date="2021" name="Sci. Rep.">
        <title>Diploid genomic architecture of Nitzschia inconspicua, an elite biomass production diatom.</title>
        <authorList>
            <person name="Oliver A."/>
            <person name="Podell S."/>
            <person name="Pinowska A."/>
            <person name="Traller J.C."/>
            <person name="Smith S.R."/>
            <person name="McClure R."/>
            <person name="Beliaev A."/>
            <person name="Bohutskyi P."/>
            <person name="Hill E.A."/>
            <person name="Rabines A."/>
            <person name="Zheng H."/>
            <person name="Allen L.Z."/>
            <person name="Kuo A."/>
            <person name="Grigoriev I.V."/>
            <person name="Allen A.E."/>
            <person name="Hazlebeck D."/>
            <person name="Allen E.E."/>
        </authorList>
    </citation>
    <scope>NUCLEOTIDE SEQUENCE</scope>
    <source>
        <strain evidence="1">Hildebrandi</strain>
    </source>
</reference>
<keyword evidence="2" id="KW-1185">Reference proteome</keyword>
<name>A0A9K3LCH5_9STRA</name>
<organism evidence="1 2">
    <name type="scientific">Nitzschia inconspicua</name>
    <dbReference type="NCBI Taxonomy" id="303405"/>
    <lineage>
        <taxon>Eukaryota</taxon>
        <taxon>Sar</taxon>
        <taxon>Stramenopiles</taxon>
        <taxon>Ochrophyta</taxon>
        <taxon>Bacillariophyta</taxon>
        <taxon>Bacillariophyceae</taxon>
        <taxon>Bacillariophycidae</taxon>
        <taxon>Bacillariales</taxon>
        <taxon>Bacillariaceae</taxon>
        <taxon>Nitzschia</taxon>
    </lineage>
</organism>
<proteinExistence type="predicted"/>